<feature type="region of interest" description="Disordered" evidence="6">
    <location>
        <begin position="42"/>
        <end position="61"/>
    </location>
</feature>
<gene>
    <name evidence="8" type="ORF">MEUPH1_LOCUS9098</name>
</gene>
<evidence type="ECO:0000313" key="9">
    <source>
        <dbReference type="Proteomes" id="UP001160148"/>
    </source>
</evidence>
<sequence>MKLKTWERIEEEFNASSNGEHRSAQVLRKKWENVKKKAKEKAAEEKHEIITTGGGTAPSTKFSDEEKRVIEIIGKERVSGSRFEFDCDNGNVFALLLNL</sequence>
<evidence type="ECO:0000256" key="5">
    <source>
        <dbReference type="ARBA" id="ARBA00025466"/>
    </source>
</evidence>
<keyword evidence="4" id="KW-0804">Transcription</keyword>
<keyword evidence="3" id="KW-0805">Transcription regulation</keyword>
<evidence type="ECO:0000256" key="6">
    <source>
        <dbReference type="SAM" id="MobiDB-lite"/>
    </source>
</evidence>
<comment type="caution">
    <text evidence="8">The sequence shown here is derived from an EMBL/GenBank/DDBJ whole genome shotgun (WGS) entry which is preliminary data.</text>
</comment>
<feature type="domain" description="Myb/SANT-like DNA-binding" evidence="7">
    <location>
        <begin position="2"/>
        <end position="43"/>
    </location>
</feature>
<comment type="function">
    <text evidence="5">Involved in transvection phenomena (= synapsis-dependent gene expression), where the synaptic pairing of chromosomes carrying genes with which zeste interacts influences the expression of these genes. Zeste binds to DNA and stimulates transcription from a nearby promoter.</text>
</comment>
<evidence type="ECO:0000256" key="4">
    <source>
        <dbReference type="ARBA" id="ARBA00023163"/>
    </source>
</evidence>
<reference evidence="8 9" key="1">
    <citation type="submission" date="2023-01" db="EMBL/GenBank/DDBJ databases">
        <authorList>
            <person name="Whitehead M."/>
        </authorList>
    </citation>
    <scope>NUCLEOTIDE SEQUENCE [LARGE SCALE GENOMIC DNA]</scope>
</reference>
<dbReference type="AlphaFoldDB" id="A0AAV0WAS8"/>
<dbReference type="Proteomes" id="UP001160148">
    <property type="component" value="Unassembled WGS sequence"/>
</dbReference>
<dbReference type="Pfam" id="PF13873">
    <property type="entry name" value="Myb_DNA-bind_5"/>
    <property type="match status" value="1"/>
</dbReference>
<protein>
    <recommendedName>
        <fullName evidence="2">Regulatory protein zeste</fullName>
    </recommendedName>
</protein>
<dbReference type="InterPro" id="IPR028002">
    <property type="entry name" value="Myb_DNA-bind_5"/>
</dbReference>
<evidence type="ECO:0000259" key="7">
    <source>
        <dbReference type="Pfam" id="PF13873"/>
    </source>
</evidence>
<accession>A0AAV0WAS8</accession>
<organism evidence="8 9">
    <name type="scientific">Macrosiphum euphorbiae</name>
    <name type="common">potato aphid</name>
    <dbReference type="NCBI Taxonomy" id="13131"/>
    <lineage>
        <taxon>Eukaryota</taxon>
        <taxon>Metazoa</taxon>
        <taxon>Ecdysozoa</taxon>
        <taxon>Arthropoda</taxon>
        <taxon>Hexapoda</taxon>
        <taxon>Insecta</taxon>
        <taxon>Pterygota</taxon>
        <taxon>Neoptera</taxon>
        <taxon>Paraneoptera</taxon>
        <taxon>Hemiptera</taxon>
        <taxon>Sternorrhyncha</taxon>
        <taxon>Aphidomorpha</taxon>
        <taxon>Aphidoidea</taxon>
        <taxon>Aphididae</taxon>
        <taxon>Macrosiphini</taxon>
        <taxon>Macrosiphum</taxon>
    </lineage>
</organism>
<evidence type="ECO:0000256" key="2">
    <source>
        <dbReference type="ARBA" id="ARBA00016807"/>
    </source>
</evidence>
<name>A0AAV0WAS8_9HEMI</name>
<evidence type="ECO:0000256" key="3">
    <source>
        <dbReference type="ARBA" id="ARBA00023015"/>
    </source>
</evidence>
<dbReference type="GO" id="GO:0005634">
    <property type="term" value="C:nucleus"/>
    <property type="evidence" value="ECO:0007669"/>
    <property type="project" value="TreeGrafter"/>
</dbReference>
<evidence type="ECO:0000313" key="8">
    <source>
        <dbReference type="EMBL" id="CAI6352908.1"/>
    </source>
</evidence>
<dbReference type="PANTHER" id="PTHR23098:SF23">
    <property type="entry name" value="MYB-RELATED TRANSCRIPTION FACTOR, PARTNER OF PROFILIN-LIKE ISOFORM X2-RELATED"/>
    <property type="match status" value="1"/>
</dbReference>
<dbReference type="EMBL" id="CARXXK010000002">
    <property type="protein sequence ID" value="CAI6352908.1"/>
    <property type="molecule type" value="Genomic_DNA"/>
</dbReference>
<proteinExistence type="predicted"/>
<evidence type="ECO:0000256" key="1">
    <source>
        <dbReference type="ARBA" id="ARBA00011764"/>
    </source>
</evidence>
<comment type="subunit">
    <text evidence="1">Self-associates forming complexes of several hundred monomers.</text>
</comment>
<keyword evidence="9" id="KW-1185">Reference proteome</keyword>
<dbReference type="PANTHER" id="PTHR23098">
    <property type="entry name" value="AGAP001331-PA-RELATED"/>
    <property type="match status" value="1"/>
</dbReference>